<dbReference type="InterPro" id="IPR032466">
    <property type="entry name" value="Metal_Hydrolase"/>
</dbReference>
<proteinExistence type="inferred from homology"/>
<dbReference type="Gene3D" id="3.30.590.10">
    <property type="entry name" value="Glutamine synthetase/guanido kinase, catalytic domain"/>
    <property type="match status" value="2"/>
</dbReference>
<dbReference type="ExpressionAtlas" id="A0A1D6KU69">
    <property type="expression patterns" value="baseline and differential"/>
</dbReference>
<comment type="similarity">
    <text evidence="2 3">Belongs to the glutamine synthetase family.</text>
</comment>
<dbReference type="Gene3D" id="3.20.20.140">
    <property type="entry name" value="Metal-dependent hydrolases"/>
    <property type="match status" value="1"/>
</dbReference>
<feature type="domain" description="GS catalytic" evidence="4">
    <location>
        <begin position="289"/>
        <end position="506"/>
    </location>
</feature>
<evidence type="ECO:0000259" key="4">
    <source>
        <dbReference type="PROSITE" id="PS51987"/>
    </source>
</evidence>
<accession>A0A1D6KU69</accession>
<sequence>MGDGSRIADHVHKPQYLTTADGLADGATTELAAADAATEARLEWRRTGKRGCAGLQAVMFSTDGYAFPETYYLGAKRARDVVYRVLSAACEDGDLSIQEAIEAIEDIFRRNALNLYKLNVVNGSINHETAIVGKRVSLSSVEEDVLFVRIIWCDASGQHRCRITLVARSRHEEMVMADMQIRPGEGWEYCPRNTLRKVTKVLLDEFNVTMKAGFENEFFLRRKLVSNGVEMWIPYDNTNYCSTSAFDGASSILQEVYSSLKDSGIVVEQPTKQAFIWYLIFFFCLDTSRPDLDDFGSGSHVHLSLWENDQNVFMGSSKDNFHGMSKTGEQFLAGVYHHLPSILAFTAPHPNSYDRIQPDTWSGAYLCWGKENREAPLRTACPPGVPLDLVSNFEIKSFDGCANPHLGLAAIVAAGIDGLRRHLKLPEPIGMNSFMPGLSFWLLFPKFMPCWLPQNLQESVESLSADKVLHELIGDKLVTTAIAIRKAEINHFAKNPGALKDLIDRY</sequence>
<dbReference type="InterPro" id="IPR014746">
    <property type="entry name" value="Gln_synth/guanido_kin_cat_dom"/>
</dbReference>
<dbReference type="Pfam" id="PF00120">
    <property type="entry name" value="Gln-synt_C"/>
    <property type="match status" value="2"/>
</dbReference>
<evidence type="ECO:0000256" key="1">
    <source>
        <dbReference type="ARBA" id="ARBA00022598"/>
    </source>
</evidence>
<organism evidence="5">
    <name type="scientific">Zea mays</name>
    <name type="common">Maize</name>
    <dbReference type="NCBI Taxonomy" id="4577"/>
    <lineage>
        <taxon>Eukaryota</taxon>
        <taxon>Viridiplantae</taxon>
        <taxon>Streptophyta</taxon>
        <taxon>Embryophyta</taxon>
        <taxon>Tracheophyta</taxon>
        <taxon>Spermatophyta</taxon>
        <taxon>Magnoliopsida</taxon>
        <taxon>Liliopsida</taxon>
        <taxon>Poales</taxon>
        <taxon>Poaceae</taxon>
        <taxon>PACMAD clade</taxon>
        <taxon>Panicoideae</taxon>
        <taxon>Andropogonodae</taxon>
        <taxon>Andropogoneae</taxon>
        <taxon>Tripsacinae</taxon>
        <taxon>Zea</taxon>
    </lineage>
</organism>
<dbReference type="InterPro" id="IPR008146">
    <property type="entry name" value="Gln_synth_cat_dom"/>
</dbReference>
<dbReference type="SUPFAM" id="SSF51556">
    <property type="entry name" value="Metallo-dependent hydrolases"/>
    <property type="match status" value="1"/>
</dbReference>
<reference evidence="5" key="1">
    <citation type="submission" date="2015-12" db="EMBL/GenBank/DDBJ databases">
        <title>Update maize B73 reference genome by single molecule sequencing technologies.</title>
        <authorList>
            <consortium name="Maize Genome Sequencing Project"/>
            <person name="Ware D."/>
        </authorList>
    </citation>
    <scope>NUCLEOTIDE SEQUENCE [LARGE SCALE GENOMIC DNA]</scope>
    <source>
        <tissue evidence="5">Seedling</tissue>
    </source>
</reference>
<protein>
    <submittedName>
        <fullName evidence="5">Glutamate-ammonia ligase</fullName>
    </submittedName>
</protein>
<dbReference type="PANTHER" id="PTHR43785:SF2">
    <property type="entry name" value="TYPE-1 GLUTAMINE SYNTHETASE 1"/>
    <property type="match status" value="1"/>
</dbReference>
<dbReference type="GO" id="GO:0004356">
    <property type="term" value="F:glutamine synthetase activity"/>
    <property type="evidence" value="ECO:0007669"/>
    <property type="project" value="InterPro"/>
</dbReference>
<evidence type="ECO:0000256" key="3">
    <source>
        <dbReference type="RuleBase" id="RU000384"/>
    </source>
</evidence>
<name>A0A1D6KU69_MAIZE</name>
<dbReference type="SMART" id="SM01230">
    <property type="entry name" value="Gln-synt_C"/>
    <property type="match status" value="1"/>
</dbReference>
<dbReference type="AlphaFoldDB" id="A0A1D6KU69"/>
<dbReference type="EMBL" id="CM007647">
    <property type="protein sequence ID" value="ONM06135.1"/>
    <property type="molecule type" value="Genomic_DNA"/>
</dbReference>
<gene>
    <name evidence="5" type="ORF">ZEAMMB73_Zm00001d032815</name>
</gene>
<dbReference type="PROSITE" id="PS51987">
    <property type="entry name" value="GS_CATALYTIC"/>
    <property type="match status" value="1"/>
</dbReference>
<keyword evidence="1 5" id="KW-0436">Ligase</keyword>
<evidence type="ECO:0000313" key="5">
    <source>
        <dbReference type="EMBL" id="ONM06135.1"/>
    </source>
</evidence>
<dbReference type="PANTHER" id="PTHR43785">
    <property type="entry name" value="GAMMA-GLUTAMYLPUTRESCINE SYNTHETASE"/>
    <property type="match status" value="1"/>
</dbReference>
<evidence type="ECO:0000256" key="2">
    <source>
        <dbReference type="PROSITE-ProRule" id="PRU01331"/>
    </source>
</evidence>
<dbReference type="SUPFAM" id="SSF55931">
    <property type="entry name" value="Glutamine synthetase/guanido kinase"/>
    <property type="match status" value="1"/>
</dbReference>